<protein>
    <recommendedName>
        <fullName evidence="2">PB1 domain-containing protein</fullName>
    </recommendedName>
</protein>
<reference evidence="3 4" key="1">
    <citation type="submission" date="2019-12" db="EMBL/GenBank/DDBJ databases">
        <authorList>
            <person name="Scholz U."/>
            <person name="Mascher M."/>
            <person name="Fiebig A."/>
        </authorList>
    </citation>
    <scope>NUCLEOTIDE SEQUENCE</scope>
</reference>
<keyword evidence="4" id="KW-1185">Reference proteome</keyword>
<evidence type="ECO:0000259" key="2">
    <source>
        <dbReference type="SMART" id="SM00666"/>
    </source>
</evidence>
<evidence type="ECO:0000313" key="4">
    <source>
        <dbReference type="Proteomes" id="UP001189122"/>
    </source>
</evidence>
<dbReference type="Gene3D" id="3.10.20.90">
    <property type="entry name" value="Phosphatidylinositol 3-kinase Catalytic Subunit, Chain A, domain 1"/>
    <property type="match status" value="1"/>
</dbReference>
<gene>
    <name evidence="3" type="ORF">SI7747_03004299</name>
</gene>
<sequence length="373" mass="40163">MCSYGGRIQPRAHDNQLTYVGGDTKIVAVDRSVRFPQLLARLAALTPAGPGGSGDFCFRYQLPGEDLDALISVTDDEDVEHMMVEYDRLQRSPSKPARLRLFLFFAAAGRTPSVADAAAAGLSSNLRPSDRQWFVDALNSVPAPPALRTEPIAASVSPPDDWVGGPGEPLVSSSSQPEIHQCPKQELEALQVGNGQQEASPAGAADWQEQQQQRPPKGTDEEIIPTGYPLSAVEYYPLPNDQSAPEKAPAAHQIPFAYLQESVLSNGGAVYASMARLDQPIYVIPSPSPQGIYPGPALPALNNSQSSRDCYYAAAATTQSVTPRGALQQPPYLVSPPQQPSTKTVARYAKHGRWRAMELPAGRRHPCSLRTTS</sequence>
<accession>A0A7I8IIY3</accession>
<dbReference type="EMBL" id="CACRZD030000003">
    <property type="protein sequence ID" value="CAA6657835.1"/>
    <property type="molecule type" value="Genomic_DNA"/>
</dbReference>
<evidence type="ECO:0000313" key="3">
    <source>
        <dbReference type="EMBL" id="CAA2618138.1"/>
    </source>
</evidence>
<dbReference type="InterPro" id="IPR000270">
    <property type="entry name" value="PB1_dom"/>
</dbReference>
<evidence type="ECO:0000256" key="1">
    <source>
        <dbReference type="SAM" id="MobiDB-lite"/>
    </source>
</evidence>
<dbReference type="SMART" id="SM00666">
    <property type="entry name" value="PB1"/>
    <property type="match status" value="1"/>
</dbReference>
<name>A0A7I8IIY3_SPIIN</name>
<feature type="region of interest" description="Disordered" evidence="1">
    <location>
        <begin position="151"/>
        <end position="180"/>
    </location>
</feature>
<proteinExistence type="predicted"/>
<dbReference type="CDD" id="cd06410">
    <property type="entry name" value="PB1_UP2"/>
    <property type="match status" value="1"/>
</dbReference>
<dbReference type="AlphaFoldDB" id="A0A7I8IIY3"/>
<dbReference type="EMBL" id="LR743590">
    <property type="protein sequence ID" value="CAA2618138.1"/>
    <property type="molecule type" value="Genomic_DNA"/>
</dbReference>
<feature type="domain" description="PB1" evidence="2">
    <location>
        <begin position="12"/>
        <end position="106"/>
    </location>
</feature>
<dbReference type="PANTHER" id="PTHR31066:SF85">
    <property type="entry name" value="OS02G0809100 PROTEIN"/>
    <property type="match status" value="1"/>
</dbReference>
<dbReference type="Proteomes" id="UP001189122">
    <property type="component" value="Unassembled WGS sequence"/>
</dbReference>
<feature type="region of interest" description="Disordered" evidence="1">
    <location>
        <begin position="193"/>
        <end position="224"/>
    </location>
</feature>
<organism evidence="3">
    <name type="scientific">Spirodela intermedia</name>
    <name type="common">Intermediate duckweed</name>
    <dbReference type="NCBI Taxonomy" id="51605"/>
    <lineage>
        <taxon>Eukaryota</taxon>
        <taxon>Viridiplantae</taxon>
        <taxon>Streptophyta</taxon>
        <taxon>Embryophyta</taxon>
        <taxon>Tracheophyta</taxon>
        <taxon>Spermatophyta</taxon>
        <taxon>Magnoliopsida</taxon>
        <taxon>Liliopsida</taxon>
        <taxon>Araceae</taxon>
        <taxon>Lemnoideae</taxon>
        <taxon>Spirodela</taxon>
    </lineage>
</organism>
<dbReference type="InterPro" id="IPR053198">
    <property type="entry name" value="Gynoecium_Dev_Regulator"/>
</dbReference>
<dbReference type="Pfam" id="PF00564">
    <property type="entry name" value="PB1"/>
    <property type="match status" value="1"/>
</dbReference>
<dbReference type="SUPFAM" id="SSF54277">
    <property type="entry name" value="CAD &amp; PB1 domains"/>
    <property type="match status" value="1"/>
</dbReference>
<dbReference type="PANTHER" id="PTHR31066">
    <property type="entry name" value="OS05G0427100 PROTEIN-RELATED"/>
    <property type="match status" value="1"/>
</dbReference>